<comment type="subcellular location">
    <subcellularLocation>
        <location evidence="1">Membrane</location>
        <topology evidence="1">Multi-pass membrane protein</topology>
    </subcellularLocation>
</comment>
<feature type="domain" description="RETREG1-3/ARL6IP-like N-terminal reticulon-homology" evidence="5">
    <location>
        <begin position="27"/>
        <end position="187"/>
    </location>
</feature>
<keyword evidence="2" id="KW-0812">Transmembrane</keyword>
<evidence type="ECO:0000313" key="7">
    <source>
        <dbReference type="RefSeq" id="XP_018006567.1"/>
    </source>
</evidence>
<dbReference type="Proteomes" id="UP000694843">
    <property type="component" value="Unplaced"/>
</dbReference>
<dbReference type="PANTHER" id="PTHR20952:SF0">
    <property type="entry name" value="ADP-RIBOSYLATION FACTOR-LIKE PROTEIN 6-INTERACTING PROTEIN 1"/>
    <property type="match status" value="1"/>
</dbReference>
<dbReference type="InterPro" id="IPR052114">
    <property type="entry name" value="ER_autophagy_membrane_reg"/>
</dbReference>
<evidence type="ECO:0000256" key="4">
    <source>
        <dbReference type="ARBA" id="ARBA00023136"/>
    </source>
</evidence>
<dbReference type="OMA" id="WTGQKEK"/>
<keyword evidence="4" id="KW-0472">Membrane</keyword>
<keyword evidence="6" id="KW-1185">Reference proteome</keyword>
<dbReference type="AlphaFoldDB" id="A0A8B7MYF9"/>
<evidence type="ECO:0000256" key="2">
    <source>
        <dbReference type="ARBA" id="ARBA00022692"/>
    </source>
</evidence>
<evidence type="ECO:0000256" key="3">
    <source>
        <dbReference type="ARBA" id="ARBA00022989"/>
    </source>
</evidence>
<name>A0A8B7MYF9_HYAAZ</name>
<dbReference type="GO" id="GO:0005783">
    <property type="term" value="C:endoplasmic reticulum"/>
    <property type="evidence" value="ECO:0007669"/>
    <property type="project" value="UniProtKB-ARBA"/>
</dbReference>
<organism evidence="6 7">
    <name type="scientific">Hyalella azteca</name>
    <name type="common">Amphipod</name>
    <dbReference type="NCBI Taxonomy" id="294128"/>
    <lineage>
        <taxon>Eukaryota</taxon>
        <taxon>Metazoa</taxon>
        <taxon>Ecdysozoa</taxon>
        <taxon>Arthropoda</taxon>
        <taxon>Crustacea</taxon>
        <taxon>Multicrustacea</taxon>
        <taxon>Malacostraca</taxon>
        <taxon>Eumalacostraca</taxon>
        <taxon>Peracarida</taxon>
        <taxon>Amphipoda</taxon>
        <taxon>Senticaudata</taxon>
        <taxon>Talitrida</taxon>
        <taxon>Talitroidea</taxon>
        <taxon>Hyalellidae</taxon>
        <taxon>Hyalella</taxon>
    </lineage>
</organism>
<evidence type="ECO:0000313" key="6">
    <source>
        <dbReference type="Proteomes" id="UP000694843"/>
    </source>
</evidence>
<dbReference type="GO" id="GO:0016020">
    <property type="term" value="C:membrane"/>
    <property type="evidence" value="ECO:0007669"/>
    <property type="project" value="UniProtKB-SubCell"/>
</dbReference>
<proteinExistence type="predicted"/>
<dbReference type="GeneID" id="108664484"/>
<reference evidence="7" key="1">
    <citation type="submission" date="2025-08" db="UniProtKB">
        <authorList>
            <consortium name="RefSeq"/>
        </authorList>
    </citation>
    <scope>IDENTIFICATION</scope>
    <source>
        <tissue evidence="7">Whole organism</tissue>
    </source>
</reference>
<evidence type="ECO:0000256" key="1">
    <source>
        <dbReference type="ARBA" id="ARBA00004141"/>
    </source>
</evidence>
<sequence length="210" mass="23098">MEKTATSTASVQEGHTVKMLRRQLESWREVLVVLHSLLVWDKPFYPAITASSVSIAFLLVWYLDPSVLTLVSLAGLTITLADFLVPQVVPLVVGGHSWTGEQERRYEVIVNSIASAMDCFASSMASLTSLKASRPKIYFFTVTITLLTTAWLGSSFNNLFLTYFIMMVVLMLPGLHKRGLLHKSTAGLLSRVSGLMNSKAAPADPHAKLQ</sequence>
<dbReference type="RefSeq" id="XP_018006567.1">
    <property type="nucleotide sequence ID" value="XM_018151078.2"/>
</dbReference>
<protein>
    <submittedName>
        <fullName evidence="7">ADP-ribosylation factor-like protein 6-interacting protein 1 isoform X1</fullName>
    </submittedName>
</protein>
<dbReference type="Pfam" id="PF24456">
    <property type="entry name" value="RHD_RETREG1-3"/>
    <property type="match status" value="1"/>
</dbReference>
<dbReference type="CTD" id="23204"/>
<evidence type="ECO:0000259" key="5">
    <source>
        <dbReference type="Pfam" id="PF24456"/>
    </source>
</evidence>
<gene>
    <name evidence="7" type="primary">LOC108664484</name>
</gene>
<accession>A0A8B7MYF9</accession>
<dbReference type="OrthoDB" id="6416122at2759"/>
<dbReference type="PANTHER" id="PTHR20952">
    <property type="entry name" value="ADP-RIBOSYLATION-LIKE FACTOR 6-INTERACTING PROTEIN"/>
    <property type="match status" value="1"/>
</dbReference>
<keyword evidence="3" id="KW-1133">Transmembrane helix</keyword>
<dbReference type="KEGG" id="hazt:108664484"/>
<dbReference type="InterPro" id="IPR057282">
    <property type="entry name" value="RETREG1-3-like_RHD"/>
</dbReference>